<comment type="caution">
    <text evidence="1">The sequence shown here is derived from an EMBL/GenBank/DDBJ whole genome shotgun (WGS) entry which is preliminary data.</text>
</comment>
<proteinExistence type="predicted"/>
<feature type="non-terminal residue" evidence="1">
    <location>
        <position position="249"/>
    </location>
</feature>
<name>A0A0R0M064_9MICR</name>
<sequence length="249" mass="29336">MITIFEPPTVTDSQIFDPCKIEKQYLTFFFLIIFLQNTNFMLKLCLMNRSVIILNDLFGKYDNITGNQMNYKNLLLKYRDIPYESTDDFFSVLFQLIRRIYHSKLGTDFFPILCQIKRGQGYKIELLQFFEGNLQFNHLFINHKGIIRAGEVPKTKSGNPMVPYSLLINFSLSYKNECENSLIGFPDLKLCKYLNKIGYFPNQSLETEKYSGYFPMPITLEIKDEKYYYLPDVIYCYSSNNDPIKNNDP</sequence>
<dbReference type="AlphaFoldDB" id="A0A0R0M064"/>
<evidence type="ECO:0000313" key="1">
    <source>
        <dbReference type="EMBL" id="KRH93557.1"/>
    </source>
</evidence>
<reference evidence="1 2" key="1">
    <citation type="submission" date="2015-07" db="EMBL/GenBank/DDBJ databases">
        <title>The genome of Pseudoloma neurophilia, a relevant intracellular parasite of the zebrafish.</title>
        <authorList>
            <person name="Ndikumana S."/>
            <person name="Pelin A."/>
            <person name="Sanders J."/>
            <person name="Corradi N."/>
        </authorList>
    </citation>
    <scope>NUCLEOTIDE SEQUENCE [LARGE SCALE GENOMIC DNA]</scope>
    <source>
        <strain evidence="1 2">MK1</strain>
    </source>
</reference>
<dbReference type="EMBL" id="LGUB01000296">
    <property type="protein sequence ID" value="KRH93557.1"/>
    <property type="molecule type" value="Genomic_DNA"/>
</dbReference>
<organism evidence="1 2">
    <name type="scientific">Pseudoloma neurophilia</name>
    <dbReference type="NCBI Taxonomy" id="146866"/>
    <lineage>
        <taxon>Eukaryota</taxon>
        <taxon>Fungi</taxon>
        <taxon>Fungi incertae sedis</taxon>
        <taxon>Microsporidia</taxon>
        <taxon>Pseudoloma</taxon>
    </lineage>
</organism>
<dbReference type="VEuPathDB" id="MicrosporidiaDB:M153_7720003583"/>
<accession>A0A0R0M064</accession>
<protein>
    <submittedName>
        <fullName evidence="1">Uncharacterized protein</fullName>
    </submittedName>
</protein>
<evidence type="ECO:0000313" key="2">
    <source>
        <dbReference type="Proteomes" id="UP000051530"/>
    </source>
</evidence>
<gene>
    <name evidence="1" type="ORF">M153_7720003583</name>
</gene>
<keyword evidence="2" id="KW-1185">Reference proteome</keyword>
<dbReference type="Proteomes" id="UP000051530">
    <property type="component" value="Unassembled WGS sequence"/>
</dbReference>